<accession>A0AAV3Q5M1</accession>
<evidence type="ECO:0000313" key="1">
    <source>
        <dbReference type="EMBL" id="GAA0159039.1"/>
    </source>
</evidence>
<dbReference type="EMBL" id="BAABME010003509">
    <property type="protein sequence ID" value="GAA0159039.1"/>
    <property type="molecule type" value="Genomic_DNA"/>
</dbReference>
<sequence length="121" mass="13288">MLIASASPPVDVDFNAMLGERPSFFTRVKAKSKTKPRESMVPVSFAPATPLPTAVNHSIGYQIRCARKDLFHKLGMIEGMGQERTSLKDELAKLSNLSEERAKEVVALTKELSSEKEAAKV</sequence>
<proteinExistence type="predicted"/>
<evidence type="ECO:0000313" key="2">
    <source>
        <dbReference type="Proteomes" id="UP001454036"/>
    </source>
</evidence>
<organism evidence="1 2">
    <name type="scientific">Lithospermum erythrorhizon</name>
    <name type="common">Purple gromwell</name>
    <name type="synonym">Lithospermum officinale var. erythrorhizon</name>
    <dbReference type="NCBI Taxonomy" id="34254"/>
    <lineage>
        <taxon>Eukaryota</taxon>
        <taxon>Viridiplantae</taxon>
        <taxon>Streptophyta</taxon>
        <taxon>Embryophyta</taxon>
        <taxon>Tracheophyta</taxon>
        <taxon>Spermatophyta</taxon>
        <taxon>Magnoliopsida</taxon>
        <taxon>eudicotyledons</taxon>
        <taxon>Gunneridae</taxon>
        <taxon>Pentapetalae</taxon>
        <taxon>asterids</taxon>
        <taxon>lamiids</taxon>
        <taxon>Boraginales</taxon>
        <taxon>Boraginaceae</taxon>
        <taxon>Boraginoideae</taxon>
        <taxon>Lithospermeae</taxon>
        <taxon>Lithospermum</taxon>
    </lineage>
</organism>
<gene>
    <name evidence="1" type="ORF">LIER_15920</name>
</gene>
<comment type="caution">
    <text evidence="1">The sequence shown here is derived from an EMBL/GenBank/DDBJ whole genome shotgun (WGS) entry which is preliminary data.</text>
</comment>
<protein>
    <submittedName>
        <fullName evidence="1">Uncharacterized protein</fullName>
    </submittedName>
</protein>
<dbReference type="Proteomes" id="UP001454036">
    <property type="component" value="Unassembled WGS sequence"/>
</dbReference>
<name>A0AAV3Q5M1_LITER</name>
<reference evidence="1 2" key="1">
    <citation type="submission" date="2024-01" db="EMBL/GenBank/DDBJ databases">
        <title>The complete chloroplast genome sequence of Lithospermum erythrorhizon: insights into the phylogenetic relationship among Boraginaceae species and the maternal lineages of purple gromwells.</title>
        <authorList>
            <person name="Okada T."/>
            <person name="Watanabe K."/>
        </authorList>
    </citation>
    <scope>NUCLEOTIDE SEQUENCE [LARGE SCALE GENOMIC DNA]</scope>
</reference>
<dbReference type="AlphaFoldDB" id="A0AAV3Q5M1"/>
<keyword evidence="2" id="KW-1185">Reference proteome</keyword>